<gene>
    <name evidence="1" type="ORF">Patl1_12193</name>
</gene>
<evidence type="ECO:0000313" key="1">
    <source>
        <dbReference type="EMBL" id="KAJ0081433.1"/>
    </source>
</evidence>
<name>A0ACC1A5X5_9ROSI</name>
<evidence type="ECO:0000313" key="2">
    <source>
        <dbReference type="Proteomes" id="UP001164250"/>
    </source>
</evidence>
<protein>
    <submittedName>
        <fullName evidence="1">Uncharacterized protein</fullName>
    </submittedName>
</protein>
<sequence length="79" mass="9001">MPYSLLPTRSPNLAPNILILTIILFGNLLLEGLLVSALSPHTYSWLMFSQKQWPNCSFYWIVASCAFSSFYHANLEEGY</sequence>
<keyword evidence="2" id="KW-1185">Reference proteome</keyword>
<reference evidence="2" key="1">
    <citation type="journal article" date="2023" name="G3 (Bethesda)">
        <title>Genome assembly and association tests identify interacting loci associated with vigor, precocity, and sex in interspecific pistachio rootstocks.</title>
        <authorList>
            <person name="Palmer W."/>
            <person name="Jacygrad E."/>
            <person name="Sagayaradj S."/>
            <person name="Cavanaugh K."/>
            <person name="Han R."/>
            <person name="Bertier L."/>
            <person name="Beede B."/>
            <person name="Kafkas S."/>
            <person name="Golino D."/>
            <person name="Preece J."/>
            <person name="Michelmore R."/>
        </authorList>
    </citation>
    <scope>NUCLEOTIDE SEQUENCE [LARGE SCALE GENOMIC DNA]</scope>
</reference>
<organism evidence="1 2">
    <name type="scientific">Pistacia atlantica</name>
    <dbReference type="NCBI Taxonomy" id="434234"/>
    <lineage>
        <taxon>Eukaryota</taxon>
        <taxon>Viridiplantae</taxon>
        <taxon>Streptophyta</taxon>
        <taxon>Embryophyta</taxon>
        <taxon>Tracheophyta</taxon>
        <taxon>Spermatophyta</taxon>
        <taxon>Magnoliopsida</taxon>
        <taxon>eudicotyledons</taxon>
        <taxon>Gunneridae</taxon>
        <taxon>Pentapetalae</taxon>
        <taxon>rosids</taxon>
        <taxon>malvids</taxon>
        <taxon>Sapindales</taxon>
        <taxon>Anacardiaceae</taxon>
        <taxon>Pistacia</taxon>
    </lineage>
</organism>
<comment type="caution">
    <text evidence="1">The sequence shown here is derived from an EMBL/GenBank/DDBJ whole genome shotgun (WGS) entry which is preliminary data.</text>
</comment>
<proteinExistence type="predicted"/>
<accession>A0ACC1A5X5</accession>
<dbReference type="EMBL" id="CM047908">
    <property type="protein sequence ID" value="KAJ0081433.1"/>
    <property type="molecule type" value="Genomic_DNA"/>
</dbReference>
<dbReference type="Proteomes" id="UP001164250">
    <property type="component" value="Chromosome 12"/>
</dbReference>